<protein>
    <submittedName>
        <fullName evidence="1">Phytoene/squalene synthase family protein</fullName>
    </submittedName>
</protein>
<dbReference type="InterPro" id="IPR008949">
    <property type="entry name" value="Isoprenoid_synthase_dom_sf"/>
</dbReference>
<dbReference type="InterPro" id="IPR033904">
    <property type="entry name" value="Trans_IPPS_HH"/>
</dbReference>
<name>A0A934I3G2_9CORY</name>
<dbReference type="InterPro" id="IPR002060">
    <property type="entry name" value="Squ/phyt_synthse"/>
</dbReference>
<sequence length="279" mass="30498">MSIRAAARVMENYSTSFSLATRLLDERTRTDIRNLYAVVRIADEIVDGTAADAGLGEAAVRAELDAFEHAVIRAVDTGFSTNPAIHAFAGTARRTDMSPEHLTAFFSSMRHDLSCSVVYDEAELDRYIYGSAEVIGLMCLSIFTADRTLPEEELVRCATGARRLGAAFQKVNFLRDLHEDTAELGRSYLGDGAPLTDRKRDEVVTDVRADLDAALETVPLLPARVRAGVIAAVLLYGELTDRLAVIPASEIMRRRVSVPARVKAAIPVRALVMAARMRS</sequence>
<dbReference type="Proteomes" id="UP000645966">
    <property type="component" value="Unassembled WGS sequence"/>
</dbReference>
<evidence type="ECO:0000313" key="1">
    <source>
        <dbReference type="EMBL" id="MBI8989426.1"/>
    </source>
</evidence>
<dbReference type="Gene3D" id="1.10.600.10">
    <property type="entry name" value="Farnesyl Diphosphate Synthase"/>
    <property type="match status" value="1"/>
</dbReference>
<reference evidence="1" key="1">
    <citation type="submission" date="2020-12" db="EMBL/GenBank/DDBJ databases">
        <title>Genome public.</title>
        <authorList>
            <person name="Sun Q."/>
        </authorList>
    </citation>
    <scope>NUCLEOTIDE SEQUENCE</scope>
    <source>
        <strain evidence="1">CCM 8863</strain>
    </source>
</reference>
<proteinExistence type="predicted"/>
<comment type="caution">
    <text evidence="1">The sequence shown here is derived from an EMBL/GenBank/DDBJ whole genome shotgun (WGS) entry which is preliminary data.</text>
</comment>
<dbReference type="InterPro" id="IPR044843">
    <property type="entry name" value="Trans_IPPS_bact-type"/>
</dbReference>
<dbReference type="EMBL" id="JAEIOS010000011">
    <property type="protein sequence ID" value="MBI8989426.1"/>
    <property type="molecule type" value="Genomic_DNA"/>
</dbReference>
<dbReference type="GO" id="GO:0051996">
    <property type="term" value="F:squalene synthase [NAD(P)H] activity"/>
    <property type="evidence" value="ECO:0007669"/>
    <property type="project" value="InterPro"/>
</dbReference>
<dbReference type="GO" id="GO:0004311">
    <property type="term" value="F:geranylgeranyl diphosphate synthase activity"/>
    <property type="evidence" value="ECO:0007669"/>
    <property type="project" value="InterPro"/>
</dbReference>
<dbReference type="SUPFAM" id="SSF48576">
    <property type="entry name" value="Terpenoid synthases"/>
    <property type="match status" value="1"/>
</dbReference>
<dbReference type="Pfam" id="PF00494">
    <property type="entry name" value="SQS_PSY"/>
    <property type="match status" value="1"/>
</dbReference>
<dbReference type="SFLD" id="SFLDG01212">
    <property type="entry name" value="Phytoene_synthase_like"/>
    <property type="match status" value="1"/>
</dbReference>
<dbReference type="SFLD" id="SFLDS00005">
    <property type="entry name" value="Isoprenoid_Synthase_Type_I"/>
    <property type="match status" value="1"/>
</dbReference>
<dbReference type="CDD" id="cd00683">
    <property type="entry name" value="Trans_IPPS_HH"/>
    <property type="match status" value="1"/>
</dbReference>
<dbReference type="GO" id="GO:0016114">
    <property type="term" value="P:terpenoid biosynthetic process"/>
    <property type="evidence" value="ECO:0007669"/>
    <property type="project" value="UniProtKB-ARBA"/>
</dbReference>
<gene>
    <name evidence="1" type="ORF">JDV75_06585</name>
</gene>
<dbReference type="SFLD" id="SFLDG01018">
    <property type="entry name" value="Squalene/Phytoene_Synthase_Lik"/>
    <property type="match status" value="1"/>
</dbReference>
<organism evidence="1 2">
    <name type="scientific">Corynebacterium meridianum</name>
    <dbReference type="NCBI Taxonomy" id="2765363"/>
    <lineage>
        <taxon>Bacteria</taxon>
        <taxon>Bacillati</taxon>
        <taxon>Actinomycetota</taxon>
        <taxon>Actinomycetes</taxon>
        <taxon>Mycobacteriales</taxon>
        <taxon>Corynebacteriaceae</taxon>
        <taxon>Corynebacterium</taxon>
    </lineage>
</organism>
<dbReference type="AlphaFoldDB" id="A0A934I3G2"/>
<accession>A0A934I3G2</accession>
<dbReference type="PANTHER" id="PTHR31480">
    <property type="entry name" value="BIFUNCTIONAL LYCOPENE CYCLASE/PHYTOENE SYNTHASE"/>
    <property type="match status" value="1"/>
</dbReference>
<keyword evidence="2" id="KW-1185">Reference proteome</keyword>
<evidence type="ECO:0000313" key="2">
    <source>
        <dbReference type="Proteomes" id="UP000645966"/>
    </source>
</evidence>